<evidence type="ECO:0000313" key="3">
    <source>
        <dbReference type="Proteomes" id="UP000604046"/>
    </source>
</evidence>
<keyword evidence="3" id="KW-1185">Reference proteome</keyword>
<accession>A0A812TRF0</accession>
<sequence>MSPCRREGCPSKVLHSAEIRRLVVAWERWRALKVGWPTNCPGGDLVDTLPAIARTLSWEQQKLEAEWRSFVGEDRAISAELAAAAEIAVERARLRALTTLAATLRDASRTALRRELRRWHHQARQKSLELKATRAWCRQRLICCWTSWKAWLAAPPFQISQLRGACALERSVWKLVRAQLVFAVHEKWRPSSQRRKPEGSPEKRRTRSPLGVTTSDAWALPYAGTRSLEMGSLNNAGETLHTDAVAVANRADSLMRLKVRLAWHADFANRCFGVAGRLHQAPCEEDSLVCLKERLDRGAACLLEYTLASVFRAHLRWALNSLLSAAAAPALQKPRHRLLAPAPALKWA</sequence>
<protein>
    <submittedName>
        <fullName evidence="2">Uncharacterized protein</fullName>
    </submittedName>
</protein>
<dbReference type="AlphaFoldDB" id="A0A812TRF0"/>
<proteinExistence type="predicted"/>
<feature type="compositionally biased region" description="Basic and acidic residues" evidence="1">
    <location>
        <begin position="191"/>
        <end position="203"/>
    </location>
</feature>
<dbReference type="Proteomes" id="UP000604046">
    <property type="component" value="Unassembled WGS sequence"/>
</dbReference>
<dbReference type="OrthoDB" id="434888at2759"/>
<evidence type="ECO:0000313" key="2">
    <source>
        <dbReference type="EMBL" id="CAE7545191.1"/>
    </source>
</evidence>
<reference evidence="2" key="1">
    <citation type="submission" date="2021-02" db="EMBL/GenBank/DDBJ databases">
        <authorList>
            <person name="Dougan E. K."/>
            <person name="Rhodes N."/>
            <person name="Thang M."/>
            <person name="Chan C."/>
        </authorList>
    </citation>
    <scope>NUCLEOTIDE SEQUENCE</scope>
</reference>
<evidence type="ECO:0000256" key="1">
    <source>
        <dbReference type="SAM" id="MobiDB-lite"/>
    </source>
</evidence>
<organism evidence="2 3">
    <name type="scientific">Symbiodinium natans</name>
    <dbReference type="NCBI Taxonomy" id="878477"/>
    <lineage>
        <taxon>Eukaryota</taxon>
        <taxon>Sar</taxon>
        <taxon>Alveolata</taxon>
        <taxon>Dinophyceae</taxon>
        <taxon>Suessiales</taxon>
        <taxon>Symbiodiniaceae</taxon>
        <taxon>Symbiodinium</taxon>
    </lineage>
</organism>
<comment type="caution">
    <text evidence="2">The sequence shown here is derived from an EMBL/GenBank/DDBJ whole genome shotgun (WGS) entry which is preliminary data.</text>
</comment>
<gene>
    <name evidence="2" type="ORF">SNAT2548_LOCUS30590</name>
</gene>
<dbReference type="EMBL" id="CAJNDS010002613">
    <property type="protein sequence ID" value="CAE7545191.1"/>
    <property type="molecule type" value="Genomic_DNA"/>
</dbReference>
<feature type="region of interest" description="Disordered" evidence="1">
    <location>
        <begin position="191"/>
        <end position="211"/>
    </location>
</feature>
<name>A0A812TRF0_9DINO</name>